<dbReference type="InterPro" id="IPR021109">
    <property type="entry name" value="Peptidase_aspartic_dom_sf"/>
</dbReference>
<comment type="caution">
    <text evidence="1">The sequence shown here is derived from an EMBL/GenBank/DDBJ whole genome shotgun (WGS) entry which is preliminary data.</text>
</comment>
<name>A0A6L3ZJ48_9FLAO</name>
<evidence type="ECO:0000313" key="2">
    <source>
        <dbReference type="Proteomes" id="UP000484164"/>
    </source>
</evidence>
<sequence>MRLSLYALLFLLLTGCGLFRSASIRRDIYRAKLVNAPVNDTLHVENKMGLMMVYVKVNNHPRPLEFIFDTGANLTVLNSNTAKELGLSSDKTMKLGDSQGSSYEVSVINLDTLQLGNGVYTDVLAAIIPFPENSMIPCMARDGILGYHVIRNAQWAYHPGDTILVGSISDLRGNRTYENVEMTGRKAPVLSLDYNGVRYGGVLFDSGSTGGLDLKKSAMNPHMNSKRFVTQIDGTTQGVYGNVLDTVYRVYNDTVQVAGIPLLSNVDFSDKVERKIGMSAFGNRHFIIDGQNERLYLGEAESDAVLSRSYGFVPGLRDSTLYVANLNLQSQAHQDGAEMEKIIYSINGRTAKDLLNTDCGYLKMILFFSRNEENLTIQYSDGSVFTYQKHVPRGELLNEN</sequence>
<dbReference type="GO" id="GO:0006508">
    <property type="term" value="P:proteolysis"/>
    <property type="evidence" value="ECO:0007669"/>
    <property type="project" value="InterPro"/>
</dbReference>
<dbReference type="CDD" id="cd05483">
    <property type="entry name" value="retropepsin_like_bacteria"/>
    <property type="match status" value="1"/>
</dbReference>
<reference evidence="1 2" key="1">
    <citation type="submission" date="2019-10" db="EMBL/GenBank/DDBJ databases">
        <title>Genome sequence of Phaeocystidibacter marisrubri JCM30614 (type strain).</title>
        <authorList>
            <person name="Bowman J.P."/>
        </authorList>
    </citation>
    <scope>NUCLEOTIDE SEQUENCE [LARGE SCALE GENOMIC DNA]</scope>
    <source>
        <strain evidence="1 2">JCM 30614</strain>
    </source>
</reference>
<keyword evidence="2" id="KW-1185">Reference proteome</keyword>
<dbReference type="InterPro" id="IPR034122">
    <property type="entry name" value="Retropepsin-like_bacterial"/>
</dbReference>
<organism evidence="1 2">
    <name type="scientific">Phaeocystidibacter marisrubri</name>
    <dbReference type="NCBI Taxonomy" id="1577780"/>
    <lineage>
        <taxon>Bacteria</taxon>
        <taxon>Pseudomonadati</taxon>
        <taxon>Bacteroidota</taxon>
        <taxon>Flavobacteriia</taxon>
        <taxon>Flavobacteriales</taxon>
        <taxon>Phaeocystidibacteraceae</taxon>
        <taxon>Phaeocystidibacter</taxon>
    </lineage>
</organism>
<dbReference type="AlphaFoldDB" id="A0A6L3ZJ48"/>
<dbReference type="PROSITE" id="PS00141">
    <property type="entry name" value="ASP_PROTEASE"/>
    <property type="match status" value="1"/>
</dbReference>
<dbReference type="Gene3D" id="2.40.70.10">
    <property type="entry name" value="Acid Proteases"/>
    <property type="match status" value="1"/>
</dbReference>
<evidence type="ECO:0000313" key="1">
    <source>
        <dbReference type="EMBL" id="KAB2817629.1"/>
    </source>
</evidence>
<dbReference type="RefSeq" id="WP_151692318.1">
    <property type="nucleotide sequence ID" value="NZ_BMGX01000002.1"/>
</dbReference>
<dbReference type="InterPro" id="IPR001969">
    <property type="entry name" value="Aspartic_peptidase_AS"/>
</dbReference>
<dbReference type="SUPFAM" id="SSF50630">
    <property type="entry name" value="Acid proteases"/>
    <property type="match status" value="1"/>
</dbReference>
<evidence type="ECO:0008006" key="3">
    <source>
        <dbReference type="Google" id="ProtNLM"/>
    </source>
</evidence>
<protein>
    <recommendedName>
        <fullName evidence="3">Clan AA aspartic protease</fullName>
    </recommendedName>
</protein>
<proteinExistence type="predicted"/>
<dbReference type="PROSITE" id="PS51257">
    <property type="entry name" value="PROKAR_LIPOPROTEIN"/>
    <property type="match status" value="1"/>
</dbReference>
<dbReference type="GO" id="GO:0004190">
    <property type="term" value="F:aspartic-type endopeptidase activity"/>
    <property type="evidence" value="ECO:0007669"/>
    <property type="project" value="InterPro"/>
</dbReference>
<dbReference type="EMBL" id="WBVQ01000001">
    <property type="protein sequence ID" value="KAB2817629.1"/>
    <property type="molecule type" value="Genomic_DNA"/>
</dbReference>
<dbReference type="Proteomes" id="UP000484164">
    <property type="component" value="Unassembled WGS sequence"/>
</dbReference>
<dbReference type="Pfam" id="PF13650">
    <property type="entry name" value="Asp_protease_2"/>
    <property type="match status" value="1"/>
</dbReference>
<gene>
    <name evidence="1" type="ORF">F8C82_04295</name>
</gene>
<dbReference type="OrthoDB" id="3521766at2"/>
<accession>A0A6L3ZJ48</accession>